<dbReference type="Proteomes" id="UP000316238">
    <property type="component" value="Unassembled WGS sequence"/>
</dbReference>
<proteinExistence type="predicted"/>
<sequence length="241" mass="27577">MRPLKTETKSEVNFFNIILFLMVNSMCFLGSRSLCHSWFTITQYVKDLSDMVILDSLLSQQDRFGNQHKKAYIYKIEGDKIKKHKVKAAKNSSGKAIGWRIGIEEKALIDQGGVLVQEFLMKDNDCGVKKTNIQMNAKTIEKVRHISPSSYFRLVKLRTSVQDEQALPVSKRVIENYFKTELLFTDSDMKSFYSNLEKVTSSLQKSCKAGLLKLDADVHIQLQRKEAPTYCELDQASATFL</sequence>
<evidence type="ECO:0000256" key="1">
    <source>
        <dbReference type="SAM" id="Phobius"/>
    </source>
</evidence>
<accession>A0A521FYB5</accession>
<comment type="caution">
    <text evidence="2">The sequence shown here is derived from an EMBL/GenBank/DDBJ whole genome shotgun (WGS) entry which is preliminary data.</text>
</comment>
<keyword evidence="1" id="KW-1133">Transmembrane helix</keyword>
<gene>
    <name evidence="2" type="ORF">CDV28_1621</name>
</gene>
<keyword evidence="1" id="KW-0472">Membrane</keyword>
<evidence type="ECO:0000313" key="2">
    <source>
        <dbReference type="EMBL" id="TAA73757.1"/>
    </source>
</evidence>
<reference evidence="2" key="1">
    <citation type="submission" date="2017-07" db="EMBL/GenBank/DDBJ databases">
        <title>The cable genome - Insights into the physiology and evolution of filamentous bacteria capable of sulfide oxidation via long distance electron transfer.</title>
        <authorList>
            <person name="Thorup C."/>
            <person name="Bjerg J.T."/>
            <person name="Schreiber L."/>
            <person name="Nielsen L.P."/>
            <person name="Kjeldsen K.U."/>
            <person name="Boesen T."/>
            <person name="Boggild A."/>
            <person name="Meysman F."/>
            <person name="Geelhoed J."/>
            <person name="Schramm A."/>
        </authorList>
    </citation>
    <scope>NUCLEOTIDE SEQUENCE [LARGE SCALE GENOMIC DNA]</scope>
    <source>
        <strain evidence="2">GS</strain>
    </source>
</reference>
<keyword evidence="1" id="KW-0812">Transmembrane</keyword>
<evidence type="ECO:0000313" key="3">
    <source>
        <dbReference type="Proteomes" id="UP000316238"/>
    </source>
</evidence>
<protein>
    <submittedName>
        <fullName evidence="2">Uncharacterized protein</fullName>
    </submittedName>
</protein>
<keyword evidence="3" id="KW-1185">Reference proteome</keyword>
<organism evidence="2 3">
    <name type="scientific">Candidatus Electronema aureum</name>
    <dbReference type="NCBI Taxonomy" id="2005002"/>
    <lineage>
        <taxon>Bacteria</taxon>
        <taxon>Pseudomonadati</taxon>
        <taxon>Thermodesulfobacteriota</taxon>
        <taxon>Desulfobulbia</taxon>
        <taxon>Desulfobulbales</taxon>
        <taxon>Desulfobulbaceae</taxon>
        <taxon>Candidatus Electronema</taxon>
    </lineage>
</organism>
<name>A0A521FYB5_9BACT</name>
<dbReference type="AlphaFoldDB" id="A0A521FYB5"/>
<dbReference type="EMBL" id="NQJD01000062">
    <property type="protein sequence ID" value="TAA73757.1"/>
    <property type="molecule type" value="Genomic_DNA"/>
</dbReference>
<feature type="transmembrane region" description="Helical" evidence="1">
    <location>
        <begin position="12"/>
        <end position="31"/>
    </location>
</feature>